<evidence type="ECO:0000259" key="9">
    <source>
        <dbReference type="Pfam" id="PF00884"/>
    </source>
</evidence>
<evidence type="ECO:0000313" key="13">
    <source>
        <dbReference type="Proteomes" id="UP000198854"/>
    </source>
</evidence>
<dbReference type="GO" id="GO:0016776">
    <property type="term" value="F:phosphotransferase activity, phosphate group as acceptor"/>
    <property type="evidence" value="ECO:0007669"/>
    <property type="project" value="TreeGrafter"/>
</dbReference>
<dbReference type="CDD" id="cd16017">
    <property type="entry name" value="LptA"/>
    <property type="match status" value="1"/>
</dbReference>
<evidence type="ECO:0000256" key="2">
    <source>
        <dbReference type="ARBA" id="ARBA00022475"/>
    </source>
</evidence>
<dbReference type="EMBL" id="FNDD01000004">
    <property type="protein sequence ID" value="SDG88547.1"/>
    <property type="molecule type" value="Genomic_DNA"/>
</dbReference>
<keyword evidence="3" id="KW-0997">Cell inner membrane</keyword>
<dbReference type="GO" id="GO:0009244">
    <property type="term" value="P:lipopolysaccharide core region biosynthetic process"/>
    <property type="evidence" value="ECO:0007669"/>
    <property type="project" value="TreeGrafter"/>
</dbReference>
<dbReference type="PANTHER" id="PTHR30443">
    <property type="entry name" value="INNER MEMBRANE PROTEIN"/>
    <property type="match status" value="1"/>
</dbReference>
<protein>
    <submittedName>
        <fullName evidence="11">Lipid A ethanolaminephosphotransferase</fullName>
    </submittedName>
</protein>
<evidence type="ECO:0000256" key="4">
    <source>
        <dbReference type="ARBA" id="ARBA00022679"/>
    </source>
</evidence>
<evidence type="ECO:0000313" key="11">
    <source>
        <dbReference type="EMBL" id="SDG77173.1"/>
    </source>
</evidence>
<dbReference type="STRING" id="861298.SAMN04488136_102272"/>
<evidence type="ECO:0000256" key="6">
    <source>
        <dbReference type="ARBA" id="ARBA00022989"/>
    </source>
</evidence>
<dbReference type="Proteomes" id="UP000198854">
    <property type="component" value="Unassembled WGS sequence"/>
</dbReference>
<feature type="domain" description="Phosphoethanolamine transferase N-terminal" evidence="10">
    <location>
        <begin position="59"/>
        <end position="208"/>
    </location>
</feature>
<keyword evidence="4 11" id="KW-0808">Transferase</keyword>
<organism evidence="11 13">
    <name type="scientific">Vibrio xiamenensis</name>
    <dbReference type="NCBI Taxonomy" id="861298"/>
    <lineage>
        <taxon>Bacteria</taxon>
        <taxon>Pseudomonadati</taxon>
        <taxon>Pseudomonadota</taxon>
        <taxon>Gammaproteobacteria</taxon>
        <taxon>Vibrionales</taxon>
        <taxon>Vibrionaceae</taxon>
        <taxon>Vibrio</taxon>
    </lineage>
</organism>
<gene>
    <name evidence="11" type="ORF">SAMN04488136_102272</name>
    <name evidence="12" type="ORF">SAMN04488136_10476</name>
</gene>
<dbReference type="Pfam" id="PF08019">
    <property type="entry name" value="EptA_B_N"/>
    <property type="match status" value="1"/>
</dbReference>
<dbReference type="GO" id="GO:0005886">
    <property type="term" value="C:plasma membrane"/>
    <property type="evidence" value="ECO:0007669"/>
    <property type="project" value="UniProtKB-SubCell"/>
</dbReference>
<keyword evidence="13" id="KW-1185">Reference proteome</keyword>
<evidence type="ECO:0000256" key="1">
    <source>
        <dbReference type="ARBA" id="ARBA00004429"/>
    </source>
</evidence>
<comment type="subcellular location">
    <subcellularLocation>
        <location evidence="1">Cell inner membrane</location>
        <topology evidence="1">Multi-pass membrane protein</topology>
    </subcellularLocation>
</comment>
<reference evidence="11 13" key="1">
    <citation type="submission" date="2016-10" db="EMBL/GenBank/DDBJ databases">
        <authorList>
            <person name="de Groot N.N."/>
        </authorList>
    </citation>
    <scope>NUCLEOTIDE SEQUENCE [LARGE SCALE GENOMIC DNA]</scope>
    <source>
        <strain evidence="11 13">CGMCC 1.10228</strain>
    </source>
</reference>
<dbReference type="InterPro" id="IPR040423">
    <property type="entry name" value="PEA_transferase"/>
</dbReference>
<dbReference type="InterPro" id="IPR017850">
    <property type="entry name" value="Alkaline_phosphatase_core_sf"/>
</dbReference>
<dbReference type="PANTHER" id="PTHR30443:SF0">
    <property type="entry name" value="PHOSPHOETHANOLAMINE TRANSFERASE EPTA"/>
    <property type="match status" value="1"/>
</dbReference>
<dbReference type="InterPro" id="IPR058130">
    <property type="entry name" value="PEA_transf_C"/>
</dbReference>
<keyword evidence="6 8" id="KW-1133">Transmembrane helix</keyword>
<name>A0A1G7WZ21_9VIBR</name>
<dbReference type="NCBIfam" id="NF028537">
    <property type="entry name" value="P_eth_NH2_trans"/>
    <property type="match status" value="1"/>
</dbReference>
<feature type="transmembrane region" description="Helical" evidence="8">
    <location>
        <begin position="79"/>
        <end position="99"/>
    </location>
</feature>
<evidence type="ECO:0000259" key="10">
    <source>
        <dbReference type="Pfam" id="PF08019"/>
    </source>
</evidence>
<feature type="transmembrane region" description="Helical" evidence="8">
    <location>
        <begin position="12"/>
        <end position="33"/>
    </location>
</feature>
<dbReference type="EMBL" id="FNDD01000002">
    <property type="protein sequence ID" value="SDG77173.1"/>
    <property type="molecule type" value="Genomic_DNA"/>
</dbReference>
<evidence type="ECO:0000313" key="12">
    <source>
        <dbReference type="EMBL" id="SDG88547.1"/>
    </source>
</evidence>
<dbReference type="InterPro" id="IPR000917">
    <property type="entry name" value="Sulfatase_N"/>
</dbReference>
<evidence type="ECO:0000256" key="3">
    <source>
        <dbReference type="ARBA" id="ARBA00022519"/>
    </source>
</evidence>
<feature type="transmembrane region" description="Helical" evidence="8">
    <location>
        <begin position="119"/>
        <end position="143"/>
    </location>
</feature>
<keyword evidence="7 8" id="KW-0472">Membrane</keyword>
<dbReference type="Pfam" id="PF00884">
    <property type="entry name" value="Sulfatase"/>
    <property type="match status" value="1"/>
</dbReference>
<evidence type="ECO:0000256" key="7">
    <source>
        <dbReference type="ARBA" id="ARBA00023136"/>
    </source>
</evidence>
<proteinExistence type="predicted"/>
<evidence type="ECO:0000256" key="5">
    <source>
        <dbReference type="ARBA" id="ARBA00022692"/>
    </source>
</evidence>
<sequence length="544" mass="61091">MSLRIFHSFPRIELKMTTFVALMALYFATVLNYPVVAKIFDLSEGAAHPWFPYTAPFLLFCCFVIIFSVFALPYLFKPLMALFTLTSAAALYAAVNFQVMFDTSMMESVFETNLSEASFYFNISSILYVLVFGVIPTVFIFSVDIVPQRTWFKVLVARSSLILMGIAGIIFVAAISYKDYASVGRNNKYLSKMIIPAHIFNAVRYIDKAHFTTKLAYQPQGEDATLRKAQNGKPTLMVLVLGETARGMNFAYNGYERDTNPYTKDLNLISFQDVSSCGTYTALSVPCMFSSFERSNYNKAKAMAQDNVLNVIAHAGVDILWIDNDGGDKGVAKKLAYKEIKSSLKNDDCDGKTCFDSVMLADADTFINKDDADKLLVLHTIGSHGPTYWQRYPQHMGTFSPACNRSDIEKCTDQQITNVYDNTLVYTDYILSQVVKKLEGHADRYNVAMMYISDHGESLGEKGLYLHGTPYAIAPIEQTQVPWLMWLPSQYAQQKGIDTDCLAREAKTNAYSHDNFFHSLLGFYGVETQVKDSSLDLVAQCRPS</sequence>
<dbReference type="SUPFAM" id="SSF53649">
    <property type="entry name" value="Alkaline phosphatase-like"/>
    <property type="match status" value="1"/>
</dbReference>
<dbReference type="AlphaFoldDB" id="A0A1G7WZ21"/>
<accession>A0A1G7WZ21</accession>
<keyword evidence="5 8" id="KW-0812">Transmembrane</keyword>
<evidence type="ECO:0000256" key="8">
    <source>
        <dbReference type="SAM" id="Phobius"/>
    </source>
</evidence>
<feature type="transmembrane region" description="Helical" evidence="8">
    <location>
        <begin position="53"/>
        <end position="72"/>
    </location>
</feature>
<feature type="domain" description="Sulfatase N-terminal" evidence="9">
    <location>
        <begin position="237"/>
        <end position="525"/>
    </location>
</feature>
<dbReference type="Gene3D" id="3.40.720.10">
    <property type="entry name" value="Alkaline Phosphatase, subunit A"/>
    <property type="match status" value="1"/>
</dbReference>
<feature type="transmembrane region" description="Helical" evidence="8">
    <location>
        <begin position="155"/>
        <end position="177"/>
    </location>
</feature>
<dbReference type="InterPro" id="IPR012549">
    <property type="entry name" value="EptA-like_N"/>
</dbReference>
<keyword evidence="2" id="KW-1003">Cell membrane</keyword>